<dbReference type="Gramene" id="TuG1812G0100001860.01.T05">
    <property type="protein sequence ID" value="TuG1812G0100001860.01.T05.cds327643"/>
    <property type="gene ID" value="TuG1812G0100001860.01"/>
</dbReference>
<protein>
    <submittedName>
        <fullName evidence="1">Uncharacterized protein</fullName>
    </submittedName>
</protein>
<dbReference type="AlphaFoldDB" id="A0A8R7P714"/>
<dbReference type="EnsemblPlants" id="TuG1812G0100001860.01.T05">
    <property type="protein sequence ID" value="TuG1812G0100001860.01.T05.cds327643"/>
    <property type="gene ID" value="TuG1812G0100001860.01"/>
</dbReference>
<reference evidence="1" key="3">
    <citation type="submission" date="2022-06" db="UniProtKB">
        <authorList>
            <consortium name="EnsemblPlants"/>
        </authorList>
    </citation>
    <scope>IDENTIFICATION</scope>
</reference>
<evidence type="ECO:0000313" key="1">
    <source>
        <dbReference type="EnsemblPlants" id="TuG1812G0100001860.01.T05.cds327643"/>
    </source>
</evidence>
<organism evidence="1 2">
    <name type="scientific">Triticum urartu</name>
    <name type="common">Red wild einkorn</name>
    <name type="synonym">Crithodium urartu</name>
    <dbReference type="NCBI Taxonomy" id="4572"/>
    <lineage>
        <taxon>Eukaryota</taxon>
        <taxon>Viridiplantae</taxon>
        <taxon>Streptophyta</taxon>
        <taxon>Embryophyta</taxon>
        <taxon>Tracheophyta</taxon>
        <taxon>Spermatophyta</taxon>
        <taxon>Magnoliopsida</taxon>
        <taxon>Liliopsida</taxon>
        <taxon>Poales</taxon>
        <taxon>Poaceae</taxon>
        <taxon>BOP clade</taxon>
        <taxon>Pooideae</taxon>
        <taxon>Triticodae</taxon>
        <taxon>Triticeae</taxon>
        <taxon>Triticinae</taxon>
        <taxon>Triticum</taxon>
    </lineage>
</organism>
<accession>A0A8R7P714</accession>
<keyword evidence="2" id="KW-1185">Reference proteome</keyword>
<sequence>MLCLLGCYYGVEERRGERKDLKVICLPFRVLLWGGGKERRDQGAVCKRCKTYMYK</sequence>
<evidence type="ECO:0000313" key="2">
    <source>
        <dbReference type="Proteomes" id="UP000015106"/>
    </source>
</evidence>
<reference evidence="2" key="1">
    <citation type="journal article" date="2013" name="Nature">
        <title>Draft genome of the wheat A-genome progenitor Triticum urartu.</title>
        <authorList>
            <person name="Ling H.Q."/>
            <person name="Zhao S."/>
            <person name="Liu D."/>
            <person name="Wang J."/>
            <person name="Sun H."/>
            <person name="Zhang C."/>
            <person name="Fan H."/>
            <person name="Li D."/>
            <person name="Dong L."/>
            <person name="Tao Y."/>
            <person name="Gao C."/>
            <person name="Wu H."/>
            <person name="Li Y."/>
            <person name="Cui Y."/>
            <person name="Guo X."/>
            <person name="Zheng S."/>
            <person name="Wang B."/>
            <person name="Yu K."/>
            <person name="Liang Q."/>
            <person name="Yang W."/>
            <person name="Lou X."/>
            <person name="Chen J."/>
            <person name="Feng M."/>
            <person name="Jian J."/>
            <person name="Zhang X."/>
            <person name="Luo G."/>
            <person name="Jiang Y."/>
            <person name="Liu J."/>
            <person name="Wang Z."/>
            <person name="Sha Y."/>
            <person name="Zhang B."/>
            <person name="Wu H."/>
            <person name="Tang D."/>
            <person name="Shen Q."/>
            <person name="Xue P."/>
            <person name="Zou S."/>
            <person name="Wang X."/>
            <person name="Liu X."/>
            <person name="Wang F."/>
            <person name="Yang Y."/>
            <person name="An X."/>
            <person name="Dong Z."/>
            <person name="Zhang K."/>
            <person name="Zhang X."/>
            <person name="Luo M.C."/>
            <person name="Dvorak J."/>
            <person name="Tong Y."/>
            <person name="Wang J."/>
            <person name="Yang H."/>
            <person name="Li Z."/>
            <person name="Wang D."/>
            <person name="Zhang A."/>
            <person name="Wang J."/>
        </authorList>
    </citation>
    <scope>NUCLEOTIDE SEQUENCE</scope>
    <source>
        <strain evidence="2">cv. G1812</strain>
    </source>
</reference>
<reference evidence="1" key="2">
    <citation type="submission" date="2018-03" db="EMBL/GenBank/DDBJ databases">
        <title>The Triticum urartu genome reveals the dynamic nature of wheat genome evolution.</title>
        <authorList>
            <person name="Ling H."/>
            <person name="Ma B."/>
            <person name="Shi X."/>
            <person name="Liu H."/>
            <person name="Dong L."/>
            <person name="Sun H."/>
            <person name="Cao Y."/>
            <person name="Gao Q."/>
            <person name="Zheng S."/>
            <person name="Li Y."/>
            <person name="Yu Y."/>
            <person name="Du H."/>
            <person name="Qi M."/>
            <person name="Li Y."/>
            <person name="Yu H."/>
            <person name="Cui Y."/>
            <person name="Wang N."/>
            <person name="Chen C."/>
            <person name="Wu H."/>
            <person name="Zhao Y."/>
            <person name="Zhang J."/>
            <person name="Li Y."/>
            <person name="Zhou W."/>
            <person name="Zhang B."/>
            <person name="Hu W."/>
            <person name="Eijk M."/>
            <person name="Tang J."/>
            <person name="Witsenboer H."/>
            <person name="Zhao S."/>
            <person name="Li Z."/>
            <person name="Zhang A."/>
            <person name="Wang D."/>
            <person name="Liang C."/>
        </authorList>
    </citation>
    <scope>NUCLEOTIDE SEQUENCE [LARGE SCALE GENOMIC DNA]</scope>
    <source>
        <strain evidence="1">cv. G1812</strain>
    </source>
</reference>
<name>A0A8R7P714_TRIUA</name>
<dbReference type="Proteomes" id="UP000015106">
    <property type="component" value="Chromosome 1"/>
</dbReference>
<proteinExistence type="predicted"/>